<name>A0ABW5FG72_9BACL</name>
<comment type="caution">
    <text evidence="1">The sequence shown here is derived from an EMBL/GenBank/DDBJ whole genome shotgun (WGS) entry which is preliminary data.</text>
</comment>
<organism evidence="1 2">
    <name type="scientific">Paenibacillus rhizoplanae</name>
    <dbReference type="NCBI Taxonomy" id="1917181"/>
    <lineage>
        <taxon>Bacteria</taxon>
        <taxon>Bacillati</taxon>
        <taxon>Bacillota</taxon>
        <taxon>Bacilli</taxon>
        <taxon>Bacillales</taxon>
        <taxon>Paenibacillaceae</taxon>
        <taxon>Paenibacillus</taxon>
    </lineage>
</organism>
<dbReference type="RefSeq" id="WP_209990733.1">
    <property type="nucleotide sequence ID" value="NZ_JBHUKY010000078.1"/>
</dbReference>
<sequence>MKRYTITGALVLLIVASLGTYYAYGAELRLPEYQLQTLEGDSAEAAPVNLLGSYVGGKGSYVIEVSASGSKRIEQTFKNQWMTNKGPSDAQAYSEFNALYEEYSEFMRGKKGTSGYYRDQDALIFAKSASIGSTNLKQEGKIRWSIDVLDLATRKQVHYTDEQPYSAQYANVVDVQKAGSEIHVLTNVNKVNQDHEIIDNVYNAQTGSPIRSVKLPLGKSSEKDRELQIQIITEEKPTVANSRVLFLVKERSKIWTDGTPAATDNTSVVFSERLFEYQYASGEVNEMPLAAKREEERAPGPWTHYILEGDTLTTLHIAEEAVTLNRYDLSTKIAHPQVTIHASQLGKGKISQAQAANGRVYLMLQTGSDVIRNYSMPITAVADITDGHILYKGTPALVKANGRPVNQLDDVILLNISITR</sequence>
<evidence type="ECO:0000313" key="1">
    <source>
        <dbReference type="EMBL" id="MFD2414015.1"/>
    </source>
</evidence>
<proteinExistence type="predicted"/>
<dbReference type="EMBL" id="JBHUKY010000078">
    <property type="protein sequence ID" value="MFD2414015.1"/>
    <property type="molecule type" value="Genomic_DNA"/>
</dbReference>
<reference evidence="2" key="1">
    <citation type="journal article" date="2019" name="Int. J. Syst. Evol. Microbiol.">
        <title>The Global Catalogue of Microorganisms (GCM) 10K type strain sequencing project: providing services to taxonomists for standard genome sequencing and annotation.</title>
        <authorList>
            <consortium name="The Broad Institute Genomics Platform"/>
            <consortium name="The Broad Institute Genome Sequencing Center for Infectious Disease"/>
            <person name="Wu L."/>
            <person name="Ma J."/>
        </authorList>
    </citation>
    <scope>NUCLEOTIDE SEQUENCE [LARGE SCALE GENOMIC DNA]</scope>
    <source>
        <strain evidence="2">CCM 8725</strain>
    </source>
</reference>
<keyword evidence="2" id="KW-1185">Reference proteome</keyword>
<dbReference type="Proteomes" id="UP001597448">
    <property type="component" value="Unassembled WGS sequence"/>
</dbReference>
<evidence type="ECO:0000313" key="2">
    <source>
        <dbReference type="Proteomes" id="UP001597448"/>
    </source>
</evidence>
<evidence type="ECO:0008006" key="3">
    <source>
        <dbReference type="Google" id="ProtNLM"/>
    </source>
</evidence>
<gene>
    <name evidence="1" type="ORF">ACFSX3_29515</name>
</gene>
<protein>
    <recommendedName>
        <fullName evidence="3">HlyD family secretion protein</fullName>
    </recommendedName>
</protein>
<accession>A0ABW5FG72</accession>